<comment type="subunit">
    <text evidence="3">Monomer.</text>
</comment>
<dbReference type="InterPro" id="IPR009080">
    <property type="entry name" value="tRNAsynth_Ia_anticodon-bd"/>
</dbReference>
<dbReference type="FunFam" id="3.30.1360.70:FF:000002">
    <property type="entry name" value="arginine--tRNA ligase, cytoplasmic"/>
    <property type="match status" value="1"/>
</dbReference>
<dbReference type="FunFam" id="3.40.50.620:FF:000116">
    <property type="entry name" value="Arginine--tRNA ligase"/>
    <property type="match status" value="1"/>
</dbReference>
<comment type="subcellular location">
    <subcellularLocation>
        <location evidence="1">Cytoplasm</location>
    </subcellularLocation>
</comment>
<proteinExistence type="inferred from homology"/>
<dbReference type="GO" id="GO:0004814">
    <property type="term" value="F:arginine-tRNA ligase activity"/>
    <property type="evidence" value="ECO:0007669"/>
    <property type="project" value="UniProtKB-EC"/>
</dbReference>
<dbReference type="SUPFAM" id="SSF55190">
    <property type="entry name" value="Arginyl-tRNA synthetase (ArgRS), N-terminal 'additional' domain"/>
    <property type="match status" value="1"/>
</dbReference>
<keyword evidence="9 13" id="KW-0648">Protein biosynthesis</keyword>
<dbReference type="InterPro" id="IPR036695">
    <property type="entry name" value="Arg-tRNA-synth_N_sf"/>
</dbReference>
<reference evidence="16 17" key="1">
    <citation type="submission" date="2017-08" db="EMBL/GenBank/DDBJ databases">
        <title>Acidophilic green algal genome provides insights into adaptation to an acidic environment.</title>
        <authorList>
            <person name="Hirooka S."/>
            <person name="Hirose Y."/>
            <person name="Kanesaki Y."/>
            <person name="Higuchi S."/>
            <person name="Fujiwara T."/>
            <person name="Onuma R."/>
            <person name="Era A."/>
            <person name="Ohbayashi R."/>
            <person name="Uzuka A."/>
            <person name="Nozaki H."/>
            <person name="Yoshikawa H."/>
            <person name="Miyagishima S.Y."/>
        </authorList>
    </citation>
    <scope>NUCLEOTIDE SEQUENCE [LARGE SCALE GENOMIC DNA]</scope>
    <source>
        <strain evidence="16 17">NIES-2499</strain>
    </source>
</reference>
<evidence type="ECO:0000256" key="12">
    <source>
        <dbReference type="ARBA" id="ARBA00049339"/>
    </source>
</evidence>
<dbReference type="GO" id="GO:0009791">
    <property type="term" value="P:post-embryonic development"/>
    <property type="evidence" value="ECO:0007669"/>
    <property type="project" value="UniProtKB-ARBA"/>
</dbReference>
<dbReference type="PRINTS" id="PR01038">
    <property type="entry name" value="TRNASYNTHARG"/>
</dbReference>
<dbReference type="Gene3D" id="3.40.50.620">
    <property type="entry name" value="HUPs"/>
    <property type="match status" value="1"/>
</dbReference>
<evidence type="ECO:0000256" key="10">
    <source>
        <dbReference type="ARBA" id="ARBA00023146"/>
    </source>
</evidence>
<dbReference type="InterPro" id="IPR001278">
    <property type="entry name" value="Arg-tRNA-ligase"/>
</dbReference>
<dbReference type="InterPro" id="IPR008909">
    <property type="entry name" value="DALR_anticod-bd"/>
</dbReference>
<evidence type="ECO:0000256" key="9">
    <source>
        <dbReference type="ARBA" id="ARBA00022917"/>
    </source>
</evidence>
<dbReference type="GO" id="GO:0048608">
    <property type="term" value="P:reproductive structure development"/>
    <property type="evidence" value="ECO:0007669"/>
    <property type="project" value="UniProtKB-ARBA"/>
</dbReference>
<dbReference type="InterPro" id="IPR005148">
    <property type="entry name" value="Arg-tRNA-synth_N"/>
</dbReference>
<organism evidence="16 17">
    <name type="scientific">Chlamydomonas eustigma</name>
    <dbReference type="NCBI Taxonomy" id="1157962"/>
    <lineage>
        <taxon>Eukaryota</taxon>
        <taxon>Viridiplantae</taxon>
        <taxon>Chlorophyta</taxon>
        <taxon>core chlorophytes</taxon>
        <taxon>Chlorophyceae</taxon>
        <taxon>CS clade</taxon>
        <taxon>Chlamydomonadales</taxon>
        <taxon>Chlamydomonadaceae</taxon>
        <taxon>Chlamydomonas</taxon>
    </lineage>
</organism>
<name>A0A250XP18_9CHLO</name>
<dbReference type="Gene3D" id="3.30.1360.70">
    <property type="entry name" value="Arginyl tRNA synthetase N-terminal domain"/>
    <property type="match status" value="1"/>
</dbReference>
<keyword evidence="5" id="KW-0963">Cytoplasm</keyword>
<dbReference type="Gene3D" id="1.10.730.10">
    <property type="entry name" value="Isoleucyl-tRNA Synthetase, Domain 1"/>
    <property type="match status" value="1"/>
</dbReference>
<dbReference type="STRING" id="1157962.A0A250XP18"/>
<protein>
    <recommendedName>
        <fullName evidence="4">arginine--tRNA ligase</fullName>
        <ecNumber evidence="4">6.1.1.19</ecNumber>
    </recommendedName>
    <alternativeName>
        <fullName evidence="11">Arginyl-tRNA synthetase</fullName>
    </alternativeName>
</protein>
<dbReference type="AlphaFoldDB" id="A0A250XP18"/>
<dbReference type="OrthoDB" id="68056at2759"/>
<evidence type="ECO:0000256" key="4">
    <source>
        <dbReference type="ARBA" id="ARBA00012837"/>
    </source>
</evidence>
<dbReference type="SMART" id="SM00836">
    <property type="entry name" value="DALR_1"/>
    <property type="match status" value="1"/>
</dbReference>
<dbReference type="CDD" id="cd00671">
    <property type="entry name" value="ArgRS_core"/>
    <property type="match status" value="1"/>
</dbReference>
<dbReference type="PANTHER" id="PTHR11956:SF5">
    <property type="entry name" value="ARGININE--TRNA LIGASE, CYTOPLASMIC"/>
    <property type="match status" value="1"/>
</dbReference>
<comment type="similarity">
    <text evidence="2 13">Belongs to the class-I aminoacyl-tRNA synthetase family.</text>
</comment>
<feature type="domain" description="Arginyl tRNA synthetase N-terminal" evidence="15">
    <location>
        <begin position="12"/>
        <end position="100"/>
    </location>
</feature>
<dbReference type="SUPFAM" id="SSF52374">
    <property type="entry name" value="Nucleotidylyl transferase"/>
    <property type="match status" value="1"/>
</dbReference>
<evidence type="ECO:0000259" key="14">
    <source>
        <dbReference type="SMART" id="SM00836"/>
    </source>
</evidence>
<dbReference type="HAMAP" id="MF_00123">
    <property type="entry name" value="Arg_tRNA_synth"/>
    <property type="match status" value="1"/>
</dbReference>
<dbReference type="Proteomes" id="UP000232323">
    <property type="component" value="Unassembled WGS sequence"/>
</dbReference>
<dbReference type="InterPro" id="IPR014729">
    <property type="entry name" value="Rossmann-like_a/b/a_fold"/>
</dbReference>
<dbReference type="SUPFAM" id="SSF47323">
    <property type="entry name" value="Anticodon-binding domain of a subclass of class I aminoacyl-tRNA synthetases"/>
    <property type="match status" value="1"/>
</dbReference>
<evidence type="ECO:0000256" key="3">
    <source>
        <dbReference type="ARBA" id="ARBA00011245"/>
    </source>
</evidence>
<dbReference type="EMBL" id="BEGY01000134">
    <property type="protein sequence ID" value="GAX84743.1"/>
    <property type="molecule type" value="Genomic_DNA"/>
</dbReference>
<evidence type="ECO:0000256" key="5">
    <source>
        <dbReference type="ARBA" id="ARBA00022490"/>
    </source>
</evidence>
<evidence type="ECO:0000256" key="13">
    <source>
        <dbReference type="RuleBase" id="RU363038"/>
    </source>
</evidence>
<keyword evidence="17" id="KW-1185">Reference proteome</keyword>
<feature type="domain" description="DALR anticodon binding" evidence="14">
    <location>
        <begin position="475"/>
        <end position="590"/>
    </location>
</feature>
<dbReference type="Pfam" id="PF05746">
    <property type="entry name" value="DALR_1"/>
    <property type="match status" value="1"/>
</dbReference>
<dbReference type="InterPro" id="IPR001412">
    <property type="entry name" value="aa-tRNA-synth_I_CS"/>
</dbReference>
<dbReference type="PROSITE" id="PS00178">
    <property type="entry name" value="AA_TRNA_LIGASE_I"/>
    <property type="match status" value="1"/>
</dbReference>
<gene>
    <name evidence="16" type="ORF">CEUSTIGMA_g12165.t1</name>
</gene>
<keyword evidence="6 13" id="KW-0436">Ligase</keyword>
<accession>A0A250XP18</accession>
<keyword evidence="10 13" id="KW-0030">Aminoacyl-tRNA synthetase</keyword>
<keyword evidence="8 13" id="KW-0067">ATP-binding</keyword>
<evidence type="ECO:0000256" key="6">
    <source>
        <dbReference type="ARBA" id="ARBA00022598"/>
    </source>
</evidence>
<evidence type="ECO:0000256" key="2">
    <source>
        <dbReference type="ARBA" id="ARBA00005594"/>
    </source>
</evidence>
<evidence type="ECO:0000256" key="1">
    <source>
        <dbReference type="ARBA" id="ARBA00004496"/>
    </source>
</evidence>
<evidence type="ECO:0000256" key="8">
    <source>
        <dbReference type="ARBA" id="ARBA00022840"/>
    </source>
</evidence>
<evidence type="ECO:0000256" key="11">
    <source>
        <dbReference type="ARBA" id="ARBA00033033"/>
    </source>
</evidence>
<comment type="catalytic activity">
    <reaction evidence="12">
        <text>tRNA(Arg) + L-arginine + ATP = L-arginyl-tRNA(Arg) + AMP + diphosphate</text>
        <dbReference type="Rhea" id="RHEA:20301"/>
        <dbReference type="Rhea" id="RHEA-COMP:9658"/>
        <dbReference type="Rhea" id="RHEA-COMP:9673"/>
        <dbReference type="ChEBI" id="CHEBI:30616"/>
        <dbReference type="ChEBI" id="CHEBI:32682"/>
        <dbReference type="ChEBI" id="CHEBI:33019"/>
        <dbReference type="ChEBI" id="CHEBI:78442"/>
        <dbReference type="ChEBI" id="CHEBI:78513"/>
        <dbReference type="ChEBI" id="CHEBI:456215"/>
        <dbReference type="EC" id="6.1.1.19"/>
    </reaction>
</comment>
<dbReference type="GO" id="GO:0005737">
    <property type="term" value="C:cytoplasm"/>
    <property type="evidence" value="ECO:0007669"/>
    <property type="project" value="UniProtKB-SubCell"/>
</dbReference>
<dbReference type="GO" id="GO:0005524">
    <property type="term" value="F:ATP binding"/>
    <property type="evidence" value="ECO:0007669"/>
    <property type="project" value="UniProtKB-KW"/>
</dbReference>
<comment type="caution">
    <text evidence="16">The sequence shown here is derived from an EMBL/GenBank/DDBJ whole genome shotgun (WGS) entry which is preliminary data.</text>
</comment>
<dbReference type="Pfam" id="PF00750">
    <property type="entry name" value="tRNA-synt_1d"/>
    <property type="match status" value="1"/>
</dbReference>
<dbReference type="InterPro" id="IPR035684">
    <property type="entry name" value="ArgRS_core"/>
</dbReference>
<dbReference type="NCBIfam" id="TIGR00456">
    <property type="entry name" value="argS"/>
    <property type="match status" value="1"/>
</dbReference>
<dbReference type="FunFam" id="1.10.730.10:FF:000006">
    <property type="entry name" value="Arginyl-tRNA synthetase 2, mitochondrial"/>
    <property type="match status" value="1"/>
</dbReference>
<evidence type="ECO:0000259" key="15">
    <source>
        <dbReference type="SMART" id="SM01016"/>
    </source>
</evidence>
<dbReference type="PANTHER" id="PTHR11956">
    <property type="entry name" value="ARGINYL-TRNA SYNTHETASE"/>
    <property type="match status" value="1"/>
</dbReference>
<dbReference type="EC" id="6.1.1.19" evidence="4"/>
<keyword evidence="7 13" id="KW-0547">Nucleotide-binding</keyword>
<evidence type="ECO:0000313" key="17">
    <source>
        <dbReference type="Proteomes" id="UP000232323"/>
    </source>
</evidence>
<dbReference type="Pfam" id="PF03485">
    <property type="entry name" value="Arg_tRNA_synt_N"/>
    <property type="match status" value="1"/>
</dbReference>
<dbReference type="GO" id="GO:0006420">
    <property type="term" value="P:arginyl-tRNA aminoacylation"/>
    <property type="evidence" value="ECO:0007669"/>
    <property type="project" value="InterPro"/>
</dbReference>
<evidence type="ECO:0000256" key="7">
    <source>
        <dbReference type="ARBA" id="ARBA00022741"/>
    </source>
</evidence>
<evidence type="ECO:0000313" key="16">
    <source>
        <dbReference type="EMBL" id="GAX84743.1"/>
    </source>
</evidence>
<dbReference type="SMART" id="SM01016">
    <property type="entry name" value="Arg_tRNA_synt_N"/>
    <property type="match status" value="1"/>
</dbReference>
<sequence>MTLSNSQIGLRGELGAIFQQAISSAFPDVTETVLLMPCGQARFGDYQCNNAMGLFGKLKGKEGAPKAPRDVANALIAALPANELVSETSLAGPGFINIKVSRPHVAKRIGDMLKEGISTWAPKLTCKRAVIDFSSPNVAKEMHVGHLRSTIIGDTISRTLEFCGVETVRLNHIGDWGTQFGMLIQNMAELRPEGLGDDGGRDEDVSDLMQLYRASKKRFDEDEAFKTRAREAVTRLQSGDELYLKAWKRICAASRKEFQAIYDRLGVVVTERGESFYNPMLRDTVEELLERGIAERSDGAVCIFLEGYKVPLIIQKSDGGFGYASTDMAAIKHRLFTEKADWIIVVTDAGQAPHFEQIFGAARKAGWLTDDIAKVSHVPFGLVLGEDGKRIKTRSGDLVRLVELLDEAKARCVENITARKLETNEEVIPEEIEAAGAIMGYGAVKYADLKNHRTTDYKFSFDQMLSLQGNTAVYLLYAHARISGIGRKSGKDVAALAATHTINLTHPKEEDLALHICKFPEAIEDMLEDLAPSKLTSFLYDLSEKFNSFYVDCKVIGSEEEDSRLLLVEATAVIMRQCFEILGITPLYKI</sequence>